<protein>
    <recommendedName>
        <fullName evidence="4">Glycosyltransferase 2-like domain-containing protein</fullName>
    </recommendedName>
</protein>
<dbReference type="AlphaFoldDB" id="A0A2N5M095"/>
<dbReference type="OrthoDB" id="9815829at2"/>
<dbReference type="EMBL" id="PGUY01000078">
    <property type="protein sequence ID" value="PLT27797.1"/>
    <property type="molecule type" value="Genomic_DNA"/>
</dbReference>
<dbReference type="InterPro" id="IPR029044">
    <property type="entry name" value="Nucleotide-diphossugar_trans"/>
</dbReference>
<evidence type="ECO:0000313" key="6">
    <source>
        <dbReference type="Proteomes" id="UP000234748"/>
    </source>
</evidence>
<dbReference type="Pfam" id="PF00535">
    <property type="entry name" value="Glycos_transf_2"/>
    <property type="match status" value="1"/>
</dbReference>
<dbReference type="Proteomes" id="UP000234748">
    <property type="component" value="Unassembled WGS sequence"/>
</dbReference>
<dbReference type="SUPFAM" id="SSF53448">
    <property type="entry name" value="Nucleotide-diphospho-sugar transferases"/>
    <property type="match status" value="1"/>
</dbReference>
<evidence type="ECO:0000256" key="1">
    <source>
        <dbReference type="ARBA" id="ARBA00006739"/>
    </source>
</evidence>
<keyword evidence="3" id="KW-0808">Transferase</keyword>
<dbReference type="RefSeq" id="WP_101645545.1">
    <property type="nucleotide sequence ID" value="NZ_PGUY01000078.1"/>
</dbReference>
<feature type="domain" description="Glycosyltransferase 2-like" evidence="4">
    <location>
        <begin position="4"/>
        <end position="136"/>
    </location>
</feature>
<comment type="caution">
    <text evidence="5">The sequence shown here is derived from an EMBL/GenBank/DDBJ whole genome shotgun (WGS) entry which is preliminary data.</text>
</comment>
<dbReference type="Gene3D" id="3.90.550.10">
    <property type="entry name" value="Spore Coat Polysaccharide Biosynthesis Protein SpsA, Chain A"/>
    <property type="match status" value="1"/>
</dbReference>
<keyword evidence="2" id="KW-0328">Glycosyltransferase</keyword>
<dbReference type="InterPro" id="IPR001173">
    <property type="entry name" value="Glyco_trans_2-like"/>
</dbReference>
<name>A0A2N5M095_9BACI</name>
<gene>
    <name evidence="5" type="ORF">CUU66_22050</name>
</gene>
<dbReference type="GO" id="GO:0016757">
    <property type="term" value="F:glycosyltransferase activity"/>
    <property type="evidence" value="ECO:0007669"/>
    <property type="project" value="UniProtKB-KW"/>
</dbReference>
<evidence type="ECO:0000256" key="3">
    <source>
        <dbReference type="ARBA" id="ARBA00022679"/>
    </source>
</evidence>
<dbReference type="PANTHER" id="PTHR43685">
    <property type="entry name" value="GLYCOSYLTRANSFERASE"/>
    <property type="match status" value="1"/>
</dbReference>
<reference evidence="5 6" key="1">
    <citation type="submission" date="2017-11" db="EMBL/GenBank/DDBJ databases">
        <title>Comparitive Functional Genomics of Dry Heat Resistant strains isolated from the Viking Spacecraft.</title>
        <authorList>
            <person name="Seuylemezian A."/>
            <person name="Cooper K."/>
            <person name="Vaishampayan P."/>
        </authorList>
    </citation>
    <scope>NUCLEOTIDE SEQUENCE [LARGE SCALE GENOMIC DNA]</scope>
    <source>
        <strain evidence="5 6">V1-29</strain>
    </source>
</reference>
<dbReference type="PANTHER" id="PTHR43685:SF5">
    <property type="entry name" value="GLYCOSYLTRANSFERASE EPSE-RELATED"/>
    <property type="match status" value="1"/>
</dbReference>
<dbReference type="InterPro" id="IPR050834">
    <property type="entry name" value="Glycosyltransf_2"/>
</dbReference>
<accession>A0A2N5M095</accession>
<sequence>MELSVVMPVYNGSEYLSEAIKSILKQTYRDFELIIVNDGSTDRTKEIIENFKDERIKPVHLDENRGQAYALNFGIELARAPWIAIHDSDDISNKQRFQKQMEYLRTNSDVIGVGSFIRGIKGVNQIDTQLIKGVEWSNQVQSRTDILTHRFLAPPLVHGSVIFSKKHFNMIGGYKEEYSIGMDFDLWINLLNLGPIDKIPEILYYYRVDPNSLSRRNESKTCFESLTIATKNIVLYLREKLEREPCFIITGPAAGRDYYKNVIAGNHGLNVHSYIDYTTMSSIDIAVNLKQKLFDAVILLEGAGSYQCIKELEDKGMGLSDNLFRLWNIYE</sequence>
<evidence type="ECO:0000313" key="5">
    <source>
        <dbReference type="EMBL" id="PLT27797.1"/>
    </source>
</evidence>
<organism evidence="5 6">
    <name type="scientific">Peribacillus deserti</name>
    <dbReference type="NCBI Taxonomy" id="673318"/>
    <lineage>
        <taxon>Bacteria</taxon>
        <taxon>Bacillati</taxon>
        <taxon>Bacillota</taxon>
        <taxon>Bacilli</taxon>
        <taxon>Bacillales</taxon>
        <taxon>Bacillaceae</taxon>
        <taxon>Peribacillus</taxon>
    </lineage>
</organism>
<comment type="similarity">
    <text evidence="1">Belongs to the glycosyltransferase 2 family.</text>
</comment>
<evidence type="ECO:0000256" key="2">
    <source>
        <dbReference type="ARBA" id="ARBA00022676"/>
    </source>
</evidence>
<evidence type="ECO:0000259" key="4">
    <source>
        <dbReference type="Pfam" id="PF00535"/>
    </source>
</evidence>
<keyword evidence="6" id="KW-1185">Reference proteome</keyword>
<proteinExistence type="inferred from homology"/>